<reference evidence="1" key="1">
    <citation type="submission" date="2022-09" db="EMBL/GenBank/DDBJ databases">
        <title>Comparative genomics and taxonomic characterization of three novel marine species of genus Reichenbachiella exhibiting antioxidant and polysaccharide degradation activities.</title>
        <authorList>
            <person name="Muhammad N."/>
            <person name="Lee Y.-J."/>
            <person name="Ko J."/>
            <person name="Kim S.-G."/>
        </authorList>
    </citation>
    <scope>NUCLEOTIDE SEQUENCE</scope>
    <source>
        <strain evidence="1">BKB1-1</strain>
    </source>
</reference>
<name>A0ABY6CMQ2_9BACT</name>
<accession>A0ABY6CMQ2</accession>
<dbReference type="Proteomes" id="UP001065174">
    <property type="component" value="Chromosome"/>
</dbReference>
<sequence length="517" mass="59624">MLRIFLLTWLMIGIPLWVFSQAISDSDSSILMQTKRVEYEVSNEDIRFELVQGDDEGILMIRETRRRTSSGFIWTLNYLDTSLNENWTVDINVLFGMSFMGHDFNGESFFLLFAKDEYKLEELYVIKVDKADGALSDYHVNTVLPMTLSHFEVLNHSLIFGGSSNNRPVVLFYQLEEKKAKVLPGIYNNKSEIVDILVNDERGVFTVVLNERSHSKDFIVSLKIFSGEGKTLHTSALKTIYEKSLIDGVPTDFDFGIQYVAGAYSNRNSDVSRGLYLAKLVNGEQEFIKYHSYGDLDNFFSYLGDNREVKMKRKINKRRESGKNLKFNYRLLVHDIVKRGEEYILIGEAYYPKYSSNTSVQGSMINPYDQLNQQQAVYAQPKLLGYNYTHAVVVGFSADGEILWDNSFEINDVLVFPLIENVQVSVNHDKIILMYAHDNMLKTKIIQGDSVLEGKTIENIELSYEGDQVKESIPGMEGIKWWYDKSFYAYGMQKIKNMTQEGVKMNRKVFYINKVEF</sequence>
<dbReference type="RefSeq" id="WP_262308478.1">
    <property type="nucleotide sequence ID" value="NZ_CP106679.1"/>
</dbReference>
<organism evidence="1 2">
    <name type="scientific">Reichenbachiella agarivorans</name>
    <dbReference type="NCBI Taxonomy" id="2979464"/>
    <lineage>
        <taxon>Bacteria</taxon>
        <taxon>Pseudomonadati</taxon>
        <taxon>Bacteroidota</taxon>
        <taxon>Cytophagia</taxon>
        <taxon>Cytophagales</taxon>
        <taxon>Reichenbachiellaceae</taxon>
        <taxon>Reichenbachiella</taxon>
    </lineage>
</organism>
<evidence type="ECO:0000313" key="1">
    <source>
        <dbReference type="EMBL" id="UXP31034.1"/>
    </source>
</evidence>
<keyword evidence="2" id="KW-1185">Reference proteome</keyword>
<gene>
    <name evidence="1" type="ORF">N6H18_11805</name>
</gene>
<dbReference type="EMBL" id="CP106679">
    <property type="protein sequence ID" value="UXP31034.1"/>
    <property type="molecule type" value="Genomic_DNA"/>
</dbReference>
<protein>
    <submittedName>
        <fullName evidence="1">Uncharacterized protein</fullName>
    </submittedName>
</protein>
<evidence type="ECO:0000313" key="2">
    <source>
        <dbReference type="Proteomes" id="UP001065174"/>
    </source>
</evidence>
<proteinExistence type="predicted"/>